<dbReference type="EMBL" id="LAZR01002665">
    <property type="protein sequence ID" value="KKN27120.1"/>
    <property type="molecule type" value="Genomic_DNA"/>
</dbReference>
<proteinExistence type="predicted"/>
<evidence type="ECO:0000313" key="1">
    <source>
        <dbReference type="EMBL" id="KKN27120.1"/>
    </source>
</evidence>
<comment type="caution">
    <text evidence="1">The sequence shown here is derived from an EMBL/GenBank/DDBJ whole genome shotgun (WGS) entry which is preliminary data.</text>
</comment>
<feature type="non-terminal residue" evidence="1">
    <location>
        <position position="1"/>
    </location>
</feature>
<dbReference type="AlphaFoldDB" id="A0A0F9P5H6"/>
<reference evidence="1" key="1">
    <citation type="journal article" date="2015" name="Nature">
        <title>Complex archaea that bridge the gap between prokaryotes and eukaryotes.</title>
        <authorList>
            <person name="Spang A."/>
            <person name="Saw J.H."/>
            <person name="Jorgensen S.L."/>
            <person name="Zaremba-Niedzwiedzka K."/>
            <person name="Martijn J."/>
            <person name="Lind A.E."/>
            <person name="van Eijk R."/>
            <person name="Schleper C."/>
            <person name="Guy L."/>
            <person name="Ettema T.J."/>
        </authorList>
    </citation>
    <scope>NUCLEOTIDE SEQUENCE</scope>
</reference>
<organism evidence="1">
    <name type="scientific">marine sediment metagenome</name>
    <dbReference type="NCBI Taxonomy" id="412755"/>
    <lineage>
        <taxon>unclassified sequences</taxon>
        <taxon>metagenomes</taxon>
        <taxon>ecological metagenomes</taxon>
    </lineage>
</organism>
<sequence length="23" mass="2719">LFFTGLGTAGLMFEWQKEKERMV</sequence>
<protein>
    <submittedName>
        <fullName evidence="1">Uncharacterized protein</fullName>
    </submittedName>
</protein>
<gene>
    <name evidence="1" type="ORF">LCGC14_0867700</name>
</gene>
<name>A0A0F9P5H6_9ZZZZ</name>
<accession>A0A0F9P5H6</accession>